<evidence type="ECO:0000256" key="1">
    <source>
        <dbReference type="SAM" id="MobiDB-lite"/>
    </source>
</evidence>
<reference evidence="2 3" key="1">
    <citation type="submission" date="2014-04" db="EMBL/GenBank/DDBJ databases">
        <authorList>
            <consortium name="DOE Joint Genome Institute"/>
            <person name="Kuo A."/>
            <person name="Kohler A."/>
            <person name="Nagy L.G."/>
            <person name="Floudas D."/>
            <person name="Copeland A."/>
            <person name="Barry K.W."/>
            <person name="Cichocki N."/>
            <person name="Veneault-Fourrey C."/>
            <person name="LaButti K."/>
            <person name="Lindquist E.A."/>
            <person name="Lipzen A."/>
            <person name="Lundell T."/>
            <person name="Morin E."/>
            <person name="Murat C."/>
            <person name="Sun H."/>
            <person name="Tunlid A."/>
            <person name="Henrissat B."/>
            <person name="Grigoriev I.V."/>
            <person name="Hibbett D.S."/>
            <person name="Martin F."/>
            <person name="Nordberg H.P."/>
            <person name="Cantor M.N."/>
            <person name="Hua S.X."/>
        </authorList>
    </citation>
    <scope>NUCLEOTIDE SEQUENCE [LARGE SCALE GENOMIC DNA]</scope>
    <source>
        <strain evidence="2 3">Foug A</strain>
    </source>
</reference>
<gene>
    <name evidence="2" type="ORF">SCLCIDRAFT_1219509</name>
</gene>
<dbReference type="HOGENOM" id="CLU_1082441_0_0_1"/>
<reference evidence="3" key="2">
    <citation type="submission" date="2015-01" db="EMBL/GenBank/DDBJ databases">
        <title>Evolutionary Origins and Diversification of the Mycorrhizal Mutualists.</title>
        <authorList>
            <consortium name="DOE Joint Genome Institute"/>
            <consortium name="Mycorrhizal Genomics Consortium"/>
            <person name="Kohler A."/>
            <person name="Kuo A."/>
            <person name="Nagy L.G."/>
            <person name="Floudas D."/>
            <person name="Copeland A."/>
            <person name="Barry K.W."/>
            <person name="Cichocki N."/>
            <person name="Veneault-Fourrey C."/>
            <person name="LaButti K."/>
            <person name="Lindquist E.A."/>
            <person name="Lipzen A."/>
            <person name="Lundell T."/>
            <person name="Morin E."/>
            <person name="Murat C."/>
            <person name="Riley R."/>
            <person name="Ohm R."/>
            <person name="Sun H."/>
            <person name="Tunlid A."/>
            <person name="Henrissat B."/>
            <person name="Grigoriev I.V."/>
            <person name="Hibbett D.S."/>
            <person name="Martin F."/>
        </authorList>
    </citation>
    <scope>NUCLEOTIDE SEQUENCE [LARGE SCALE GENOMIC DNA]</scope>
    <source>
        <strain evidence="3">Foug A</strain>
    </source>
</reference>
<feature type="compositionally biased region" description="Low complexity" evidence="1">
    <location>
        <begin position="107"/>
        <end position="122"/>
    </location>
</feature>
<evidence type="ECO:0000313" key="2">
    <source>
        <dbReference type="EMBL" id="KIM57451.1"/>
    </source>
</evidence>
<accession>A0A0C3DN35</accession>
<sequence length="257" mass="28370">MAEYPSNNPYKQWAAPPSQSQYPAAPQSSYPPGSSTQQGYTQLPPQGAPPGYQPSPSDYPQDKKASGEYVPHQQGSPYPAAASAPGNIPVYDYGPVGDSPMPHGERASSSGPNGNGGLSLASFFGDKGPPPSWQRPPAPHMTYNQFPPMCLISNGKELTKGFPELPPPCQLAPHPFSTHDVNEDDWKRRVCKRSGPLRMLNASQILGRYEERCFPDPWTTYQVQRYPSRCWIELHRYDRSLYQGVYPCNTQPQEGSS</sequence>
<feature type="compositionally biased region" description="Low complexity" evidence="1">
    <location>
        <begin position="14"/>
        <end position="35"/>
    </location>
</feature>
<dbReference type="InterPro" id="IPR028018">
    <property type="entry name" value="DUF4646"/>
</dbReference>
<dbReference type="EMBL" id="KN822101">
    <property type="protein sequence ID" value="KIM57451.1"/>
    <property type="molecule type" value="Genomic_DNA"/>
</dbReference>
<dbReference type="Pfam" id="PF15496">
    <property type="entry name" value="DUF4646"/>
    <property type="match status" value="1"/>
</dbReference>
<dbReference type="STRING" id="1036808.A0A0C3DN35"/>
<dbReference type="AlphaFoldDB" id="A0A0C3DN35"/>
<keyword evidence="3" id="KW-1185">Reference proteome</keyword>
<feature type="compositionally biased region" description="Low complexity" evidence="1">
    <location>
        <begin position="76"/>
        <end position="85"/>
    </location>
</feature>
<feature type="compositionally biased region" description="Polar residues" evidence="1">
    <location>
        <begin position="1"/>
        <end position="10"/>
    </location>
</feature>
<feature type="region of interest" description="Disordered" evidence="1">
    <location>
        <begin position="1"/>
        <end position="136"/>
    </location>
</feature>
<dbReference type="OrthoDB" id="5314275at2759"/>
<dbReference type="Proteomes" id="UP000053989">
    <property type="component" value="Unassembled WGS sequence"/>
</dbReference>
<proteinExistence type="predicted"/>
<organism evidence="2 3">
    <name type="scientific">Scleroderma citrinum Foug A</name>
    <dbReference type="NCBI Taxonomy" id="1036808"/>
    <lineage>
        <taxon>Eukaryota</taxon>
        <taxon>Fungi</taxon>
        <taxon>Dikarya</taxon>
        <taxon>Basidiomycota</taxon>
        <taxon>Agaricomycotina</taxon>
        <taxon>Agaricomycetes</taxon>
        <taxon>Agaricomycetidae</taxon>
        <taxon>Boletales</taxon>
        <taxon>Sclerodermatineae</taxon>
        <taxon>Sclerodermataceae</taxon>
        <taxon>Scleroderma</taxon>
    </lineage>
</organism>
<dbReference type="InParanoid" id="A0A0C3DN35"/>
<name>A0A0C3DN35_9AGAM</name>
<evidence type="ECO:0000313" key="3">
    <source>
        <dbReference type="Proteomes" id="UP000053989"/>
    </source>
</evidence>
<protein>
    <submittedName>
        <fullName evidence="2">Uncharacterized protein</fullName>
    </submittedName>
</protein>